<dbReference type="RefSeq" id="WP_345669543.1">
    <property type="nucleotide sequence ID" value="NZ_BAABKC010000056.1"/>
</dbReference>
<proteinExistence type="predicted"/>
<gene>
    <name evidence="2" type="ORF">GCM10023336_39800</name>
</gene>
<dbReference type="InterPro" id="IPR012349">
    <property type="entry name" value="Split_barrel_FMN-bd"/>
</dbReference>
<sequence>MTFAMGLLEREAFLAEARFGVLSVAQEDGVATLAVPIWYAFSPGQEVVIHTHRHSRKAQLIRTTGRFGICVQADTPPVRYVSVEGPVTSESDVEPGAREAMAHRYLSPQMARAYLKATAEQQVGASAAFHMRPTRWRTANYSAMSLDPSS</sequence>
<organism evidence="2 3">
    <name type="scientific">Streptomyces similanensis</name>
    <dbReference type="NCBI Taxonomy" id="1274988"/>
    <lineage>
        <taxon>Bacteria</taxon>
        <taxon>Bacillati</taxon>
        <taxon>Actinomycetota</taxon>
        <taxon>Actinomycetes</taxon>
        <taxon>Kitasatosporales</taxon>
        <taxon>Streptomycetaceae</taxon>
        <taxon>Streptomyces</taxon>
    </lineage>
</organism>
<feature type="domain" description="Pyridoxamine 5'-phosphate oxidase N-terminal" evidence="1">
    <location>
        <begin position="11"/>
        <end position="138"/>
    </location>
</feature>
<dbReference type="EMBL" id="BAABKC010000056">
    <property type="protein sequence ID" value="GAA5061916.1"/>
    <property type="molecule type" value="Genomic_DNA"/>
</dbReference>
<evidence type="ECO:0000259" key="1">
    <source>
        <dbReference type="Pfam" id="PF01243"/>
    </source>
</evidence>
<dbReference type="InterPro" id="IPR011576">
    <property type="entry name" value="Pyridox_Oxase_N"/>
</dbReference>
<dbReference type="Proteomes" id="UP001500124">
    <property type="component" value="Unassembled WGS sequence"/>
</dbReference>
<dbReference type="Pfam" id="PF01243">
    <property type="entry name" value="PNPOx_N"/>
    <property type="match status" value="1"/>
</dbReference>
<comment type="caution">
    <text evidence="2">The sequence shown here is derived from an EMBL/GenBank/DDBJ whole genome shotgun (WGS) entry which is preliminary data.</text>
</comment>
<protein>
    <submittedName>
        <fullName evidence="2">Pyridoxamine 5'-phosphate oxidase family protein</fullName>
    </submittedName>
</protein>
<name>A0ABP9KN78_9ACTN</name>
<dbReference type="Gene3D" id="2.30.110.10">
    <property type="entry name" value="Electron Transport, Fmn-binding Protein, Chain A"/>
    <property type="match status" value="1"/>
</dbReference>
<evidence type="ECO:0000313" key="2">
    <source>
        <dbReference type="EMBL" id="GAA5061916.1"/>
    </source>
</evidence>
<keyword evidence="3" id="KW-1185">Reference proteome</keyword>
<evidence type="ECO:0000313" key="3">
    <source>
        <dbReference type="Proteomes" id="UP001500124"/>
    </source>
</evidence>
<reference evidence="3" key="1">
    <citation type="journal article" date="2019" name="Int. J. Syst. Evol. Microbiol.">
        <title>The Global Catalogue of Microorganisms (GCM) 10K type strain sequencing project: providing services to taxonomists for standard genome sequencing and annotation.</title>
        <authorList>
            <consortium name="The Broad Institute Genomics Platform"/>
            <consortium name="The Broad Institute Genome Sequencing Center for Infectious Disease"/>
            <person name="Wu L."/>
            <person name="Ma J."/>
        </authorList>
    </citation>
    <scope>NUCLEOTIDE SEQUENCE [LARGE SCALE GENOMIC DNA]</scope>
    <source>
        <strain evidence="3">JCM 18410</strain>
    </source>
</reference>
<accession>A0ABP9KN78</accession>
<dbReference type="SUPFAM" id="SSF50475">
    <property type="entry name" value="FMN-binding split barrel"/>
    <property type="match status" value="1"/>
</dbReference>